<dbReference type="EMBL" id="CADEAL010003953">
    <property type="protein sequence ID" value="CAB1447612.1"/>
    <property type="molecule type" value="Genomic_DNA"/>
</dbReference>
<organism evidence="2 3">
    <name type="scientific">Pleuronectes platessa</name>
    <name type="common">European plaice</name>
    <dbReference type="NCBI Taxonomy" id="8262"/>
    <lineage>
        <taxon>Eukaryota</taxon>
        <taxon>Metazoa</taxon>
        <taxon>Chordata</taxon>
        <taxon>Craniata</taxon>
        <taxon>Vertebrata</taxon>
        <taxon>Euteleostomi</taxon>
        <taxon>Actinopterygii</taxon>
        <taxon>Neopterygii</taxon>
        <taxon>Teleostei</taxon>
        <taxon>Neoteleostei</taxon>
        <taxon>Acanthomorphata</taxon>
        <taxon>Carangaria</taxon>
        <taxon>Pleuronectiformes</taxon>
        <taxon>Pleuronectoidei</taxon>
        <taxon>Pleuronectidae</taxon>
        <taxon>Pleuronectes</taxon>
    </lineage>
</organism>
<proteinExistence type="predicted"/>
<accession>A0A9N7VB68</accession>
<name>A0A9N7VB68_PLEPL</name>
<evidence type="ECO:0000256" key="1">
    <source>
        <dbReference type="SAM" id="MobiDB-lite"/>
    </source>
</evidence>
<comment type="caution">
    <text evidence="2">The sequence shown here is derived from an EMBL/GenBank/DDBJ whole genome shotgun (WGS) entry which is preliminary data.</text>
</comment>
<feature type="region of interest" description="Disordered" evidence="1">
    <location>
        <begin position="1"/>
        <end position="25"/>
    </location>
</feature>
<dbReference type="Proteomes" id="UP001153269">
    <property type="component" value="Unassembled WGS sequence"/>
</dbReference>
<evidence type="ECO:0000313" key="3">
    <source>
        <dbReference type="Proteomes" id="UP001153269"/>
    </source>
</evidence>
<gene>
    <name evidence="2" type="ORF">PLEPLA_LOCUS35293</name>
</gene>
<protein>
    <submittedName>
        <fullName evidence="2">Uncharacterized protein</fullName>
    </submittedName>
</protein>
<sequence length="108" mass="11276">MNGGDLVEEETGLRYEPQHPPQLEAAGVGWEASRGGTLTSRSIACGSPPGKQRLRSGSVTCQSPLLSSGSLGDVVLWLHVSGSLLVDLSVFVTVSSSRLTDLPTDRGV</sequence>
<dbReference type="AlphaFoldDB" id="A0A9N7VB68"/>
<feature type="compositionally biased region" description="Acidic residues" evidence="1">
    <location>
        <begin position="1"/>
        <end position="10"/>
    </location>
</feature>
<evidence type="ECO:0000313" key="2">
    <source>
        <dbReference type="EMBL" id="CAB1447612.1"/>
    </source>
</evidence>
<reference evidence="2" key="1">
    <citation type="submission" date="2020-03" db="EMBL/GenBank/DDBJ databases">
        <authorList>
            <person name="Weist P."/>
        </authorList>
    </citation>
    <scope>NUCLEOTIDE SEQUENCE</scope>
</reference>
<keyword evidence="3" id="KW-1185">Reference proteome</keyword>